<dbReference type="EMBL" id="KV921325">
    <property type="protein sequence ID" value="ORE18659.1"/>
    <property type="molecule type" value="Genomic_DNA"/>
</dbReference>
<evidence type="ECO:0000256" key="1">
    <source>
        <dbReference type="SAM" id="SignalP"/>
    </source>
</evidence>
<sequence>MYLFILWLYCVCCVLANDFLTLTSPAPNQSLAPGHVISFNYTMNAMTAESTLNNPNSLDIIFQWVSKNNMQHMIQLTAARNIATDCNGIKNRDHIHSWKLPNCRFFKRYPPDQWTYSLIFQPNYLPASKMMVPMGPQHASVTVPITIFMNTSSTITTKRHHSQEC</sequence>
<evidence type="ECO:0000313" key="3">
    <source>
        <dbReference type="Proteomes" id="UP000242381"/>
    </source>
</evidence>
<gene>
    <name evidence="2" type="ORF">BCV71DRAFT_290709</name>
</gene>
<organism evidence="2 3">
    <name type="scientific">Rhizopus microsporus</name>
    <dbReference type="NCBI Taxonomy" id="58291"/>
    <lineage>
        <taxon>Eukaryota</taxon>
        <taxon>Fungi</taxon>
        <taxon>Fungi incertae sedis</taxon>
        <taxon>Mucoromycota</taxon>
        <taxon>Mucoromycotina</taxon>
        <taxon>Mucoromycetes</taxon>
        <taxon>Mucorales</taxon>
        <taxon>Mucorineae</taxon>
        <taxon>Rhizopodaceae</taxon>
        <taxon>Rhizopus</taxon>
    </lineage>
</organism>
<dbReference type="AlphaFoldDB" id="A0A1X0S397"/>
<accession>A0A1X0S397</accession>
<feature type="signal peptide" evidence="1">
    <location>
        <begin position="1"/>
        <end position="16"/>
    </location>
</feature>
<evidence type="ECO:0008006" key="4">
    <source>
        <dbReference type="Google" id="ProtNLM"/>
    </source>
</evidence>
<feature type="chain" id="PRO_5013049393" description="Reelin domain-containing protein" evidence="1">
    <location>
        <begin position="17"/>
        <end position="165"/>
    </location>
</feature>
<dbReference type="Proteomes" id="UP000242381">
    <property type="component" value="Unassembled WGS sequence"/>
</dbReference>
<name>A0A1X0S397_RHIZD</name>
<protein>
    <recommendedName>
        <fullName evidence="4">Reelin domain-containing protein</fullName>
    </recommendedName>
</protein>
<keyword evidence="1" id="KW-0732">Signal</keyword>
<dbReference type="VEuPathDB" id="FungiDB:BCV72DRAFT_232007"/>
<proteinExistence type="predicted"/>
<evidence type="ECO:0000313" key="2">
    <source>
        <dbReference type="EMBL" id="ORE18659.1"/>
    </source>
</evidence>
<reference evidence="2 3" key="1">
    <citation type="journal article" date="2016" name="Proc. Natl. Acad. Sci. U.S.A.">
        <title>Lipid metabolic changes in an early divergent fungus govern the establishment of a mutualistic symbiosis with endobacteria.</title>
        <authorList>
            <person name="Lastovetsky O.A."/>
            <person name="Gaspar M.L."/>
            <person name="Mondo S.J."/>
            <person name="LaButti K.M."/>
            <person name="Sandor L."/>
            <person name="Grigoriev I.V."/>
            <person name="Henry S.A."/>
            <person name="Pawlowska T.E."/>
        </authorList>
    </citation>
    <scope>NUCLEOTIDE SEQUENCE [LARGE SCALE GENOMIC DNA]</scope>
    <source>
        <strain evidence="2 3">ATCC 11559</strain>
    </source>
</reference>
<dbReference type="OMA" id="CHFFRRY"/>